<protein>
    <submittedName>
        <fullName evidence="1">Uncharacterized protein</fullName>
    </submittedName>
</protein>
<dbReference type="EMBL" id="CCKQ01012071">
    <property type="protein sequence ID" value="CDW83676.1"/>
    <property type="molecule type" value="Genomic_DNA"/>
</dbReference>
<evidence type="ECO:0000313" key="2">
    <source>
        <dbReference type="Proteomes" id="UP000039865"/>
    </source>
</evidence>
<gene>
    <name evidence="1" type="primary">Contig19167.g20327</name>
    <name evidence="1" type="ORF">STYLEM_12724</name>
</gene>
<evidence type="ECO:0000313" key="1">
    <source>
        <dbReference type="EMBL" id="CDW83676.1"/>
    </source>
</evidence>
<dbReference type="AlphaFoldDB" id="A0A078AP15"/>
<sequence length="148" mass="16922">MDKDQNIQNFYQLDTQNKDLIGEACSGISNNVRQNQILSNDDYQDFQLENKVEENVALNILQMENQKNGQDQLIKCQSIDSLKENKVETPGTNDAAQSSKFQNKVINDEKQLYQSKDESSHIISSDLILDQSSNSKESVFRNNNMIDE</sequence>
<organism evidence="1 2">
    <name type="scientific">Stylonychia lemnae</name>
    <name type="common">Ciliate</name>
    <dbReference type="NCBI Taxonomy" id="5949"/>
    <lineage>
        <taxon>Eukaryota</taxon>
        <taxon>Sar</taxon>
        <taxon>Alveolata</taxon>
        <taxon>Ciliophora</taxon>
        <taxon>Intramacronucleata</taxon>
        <taxon>Spirotrichea</taxon>
        <taxon>Stichotrichia</taxon>
        <taxon>Sporadotrichida</taxon>
        <taxon>Oxytrichidae</taxon>
        <taxon>Stylonychinae</taxon>
        <taxon>Stylonychia</taxon>
    </lineage>
</organism>
<reference evidence="1 2" key="1">
    <citation type="submission" date="2014-06" db="EMBL/GenBank/DDBJ databases">
        <authorList>
            <person name="Swart Estienne"/>
        </authorList>
    </citation>
    <scope>NUCLEOTIDE SEQUENCE [LARGE SCALE GENOMIC DNA]</scope>
    <source>
        <strain evidence="1 2">130c</strain>
    </source>
</reference>
<keyword evidence="2" id="KW-1185">Reference proteome</keyword>
<dbReference type="InParanoid" id="A0A078AP15"/>
<proteinExistence type="predicted"/>
<dbReference type="Proteomes" id="UP000039865">
    <property type="component" value="Unassembled WGS sequence"/>
</dbReference>
<name>A0A078AP15_STYLE</name>
<accession>A0A078AP15</accession>